<accession>A0A9Q1GJS6</accession>
<dbReference type="OrthoDB" id="1918674at2759"/>
<dbReference type="SMART" id="SM00856">
    <property type="entry name" value="PMEI"/>
    <property type="match status" value="1"/>
</dbReference>
<sequence length="296" mass="32679">MPFGPIFGPGFCPFRCLVRSGFGPVQLQTHSAPWPSLLSCSTPSAFPYGFCSTVLLPFSIRPLSSLLYLCRLPSGLLDRRRLSALALCSSMPQFVWFSVPLALWFNLPLALWPGCGLASHPDILYHLCEVPCIKRTHIQAHNPIANNFIGSMCTQTPDPKLRETVIRSDPRSSRVKDPKSLALLMIDIVKSRFSDSVKCAKDMTMKTHDLDVIWALKKCVWMYQDVVINHLVKTTIYAVEMGDLKFGEEAMTGSGNTADGCQSEFPVGKIPPELPSRTQTLHGICNVVAAIIKTLG</sequence>
<dbReference type="InterPro" id="IPR006501">
    <property type="entry name" value="Pectinesterase_inhib_dom"/>
</dbReference>
<gene>
    <name evidence="5" type="ORF">Cgig2_017226</name>
</gene>
<dbReference type="GO" id="GO:0004857">
    <property type="term" value="F:enzyme inhibitor activity"/>
    <property type="evidence" value="ECO:0007669"/>
    <property type="project" value="InterPro"/>
</dbReference>
<comment type="similarity">
    <text evidence="3">Belongs to the PMEI family.</text>
</comment>
<reference evidence="5" key="1">
    <citation type="submission" date="2022-04" db="EMBL/GenBank/DDBJ databases">
        <title>Carnegiea gigantea Genome sequencing and assembly v2.</title>
        <authorList>
            <person name="Copetti D."/>
            <person name="Sanderson M.J."/>
            <person name="Burquez A."/>
            <person name="Wojciechowski M.F."/>
        </authorList>
    </citation>
    <scope>NUCLEOTIDE SEQUENCE</scope>
    <source>
        <strain evidence="5">SGP5-SGP5p</strain>
        <tissue evidence="5">Aerial part</tissue>
    </source>
</reference>
<name>A0A9Q1GJS6_9CARY</name>
<evidence type="ECO:0000256" key="2">
    <source>
        <dbReference type="ARBA" id="ARBA00023157"/>
    </source>
</evidence>
<evidence type="ECO:0000256" key="1">
    <source>
        <dbReference type="ARBA" id="ARBA00022729"/>
    </source>
</evidence>
<keyword evidence="2" id="KW-1015">Disulfide bond</keyword>
<proteinExistence type="inferred from homology"/>
<dbReference type="NCBIfam" id="TIGR01614">
    <property type="entry name" value="PME_inhib"/>
    <property type="match status" value="1"/>
</dbReference>
<dbReference type="Gene3D" id="1.20.140.40">
    <property type="entry name" value="Invertase/pectin methylesterase inhibitor family protein"/>
    <property type="match status" value="1"/>
</dbReference>
<evidence type="ECO:0000259" key="4">
    <source>
        <dbReference type="SMART" id="SM00856"/>
    </source>
</evidence>
<keyword evidence="1" id="KW-0732">Signal</keyword>
<evidence type="ECO:0000256" key="3">
    <source>
        <dbReference type="ARBA" id="ARBA00038471"/>
    </source>
</evidence>
<dbReference type="SUPFAM" id="SSF101148">
    <property type="entry name" value="Plant invertase/pectin methylesterase inhibitor"/>
    <property type="match status" value="1"/>
</dbReference>
<dbReference type="Pfam" id="PF04043">
    <property type="entry name" value="PMEI"/>
    <property type="match status" value="1"/>
</dbReference>
<dbReference type="Proteomes" id="UP001153076">
    <property type="component" value="Unassembled WGS sequence"/>
</dbReference>
<organism evidence="5 6">
    <name type="scientific">Carnegiea gigantea</name>
    <dbReference type="NCBI Taxonomy" id="171969"/>
    <lineage>
        <taxon>Eukaryota</taxon>
        <taxon>Viridiplantae</taxon>
        <taxon>Streptophyta</taxon>
        <taxon>Embryophyta</taxon>
        <taxon>Tracheophyta</taxon>
        <taxon>Spermatophyta</taxon>
        <taxon>Magnoliopsida</taxon>
        <taxon>eudicotyledons</taxon>
        <taxon>Gunneridae</taxon>
        <taxon>Pentapetalae</taxon>
        <taxon>Caryophyllales</taxon>
        <taxon>Cactineae</taxon>
        <taxon>Cactaceae</taxon>
        <taxon>Cactoideae</taxon>
        <taxon>Echinocereeae</taxon>
        <taxon>Carnegiea</taxon>
    </lineage>
</organism>
<dbReference type="InterPro" id="IPR052421">
    <property type="entry name" value="PCW_Enzyme_Inhibitor"/>
</dbReference>
<dbReference type="PANTHER" id="PTHR36710">
    <property type="entry name" value="PECTINESTERASE INHIBITOR-LIKE"/>
    <property type="match status" value="1"/>
</dbReference>
<dbReference type="EMBL" id="JAKOGI010002435">
    <property type="protein sequence ID" value="KAJ8422006.1"/>
    <property type="molecule type" value="Genomic_DNA"/>
</dbReference>
<keyword evidence="6" id="KW-1185">Reference proteome</keyword>
<evidence type="ECO:0000313" key="5">
    <source>
        <dbReference type="EMBL" id="KAJ8422006.1"/>
    </source>
</evidence>
<dbReference type="PANTHER" id="PTHR36710:SF18">
    <property type="entry name" value="PECTINESTERASE INHIBITOR 5-RELATED"/>
    <property type="match status" value="1"/>
</dbReference>
<comment type="caution">
    <text evidence="5">The sequence shown here is derived from an EMBL/GenBank/DDBJ whole genome shotgun (WGS) entry which is preliminary data.</text>
</comment>
<protein>
    <recommendedName>
        <fullName evidence="4">Pectinesterase inhibitor domain-containing protein</fullName>
    </recommendedName>
</protein>
<dbReference type="InterPro" id="IPR035513">
    <property type="entry name" value="Invertase/methylesterase_inhib"/>
</dbReference>
<feature type="domain" description="Pectinesterase inhibitor" evidence="4">
    <location>
        <begin position="144"/>
        <end position="291"/>
    </location>
</feature>
<dbReference type="AlphaFoldDB" id="A0A9Q1GJS6"/>
<evidence type="ECO:0000313" key="6">
    <source>
        <dbReference type="Proteomes" id="UP001153076"/>
    </source>
</evidence>